<accession>A0A6H2H5A6</accession>
<dbReference type="AlphaFoldDB" id="A0A6H2H5A6"/>
<organism evidence="1 2">
    <name type="scientific">Polaromonas vacuolata</name>
    <dbReference type="NCBI Taxonomy" id="37448"/>
    <lineage>
        <taxon>Bacteria</taxon>
        <taxon>Pseudomonadati</taxon>
        <taxon>Pseudomonadota</taxon>
        <taxon>Betaproteobacteria</taxon>
        <taxon>Burkholderiales</taxon>
        <taxon>Comamonadaceae</taxon>
        <taxon>Polaromonas</taxon>
    </lineage>
</organism>
<evidence type="ECO:0000313" key="2">
    <source>
        <dbReference type="Proteomes" id="UP000502041"/>
    </source>
</evidence>
<sequence>MDISSINLAAARVPDTAMLPSNMSELSALNTSADIDQNSLVARQFSAIMSGGAAQPSLISDVKASGVGNPVSLDRINASTQNSDLLSDVVAAPATMGDGILAGMQNLSDNFKKVHADVVRTLDNTGDMNLSDMLKL</sequence>
<gene>
    <name evidence="1" type="ORF">HC248_00210</name>
</gene>
<keyword evidence="2" id="KW-1185">Reference proteome</keyword>
<dbReference type="EMBL" id="CP051461">
    <property type="protein sequence ID" value="QJC54947.1"/>
    <property type="molecule type" value="Genomic_DNA"/>
</dbReference>
<dbReference type="KEGG" id="pvac:HC248_00210"/>
<reference evidence="1 2" key="1">
    <citation type="submission" date="2020-04" db="EMBL/GenBank/DDBJ databases">
        <title>Complete genome of a Psychrophilic, Marine, Gas Vacuolate Bacterium Polaromonas vacuolata KCTC 22033T.</title>
        <authorList>
            <person name="Hwang K."/>
            <person name="Kim K.M."/>
        </authorList>
    </citation>
    <scope>NUCLEOTIDE SEQUENCE [LARGE SCALE GENOMIC DNA]</scope>
    <source>
        <strain evidence="1 2">KCTC 22033</strain>
    </source>
</reference>
<dbReference type="RefSeq" id="WP_168920873.1">
    <property type="nucleotide sequence ID" value="NZ_CP051461.1"/>
</dbReference>
<proteinExistence type="predicted"/>
<name>A0A6H2H5A6_9BURK</name>
<protein>
    <submittedName>
        <fullName evidence="1">Uncharacterized protein</fullName>
    </submittedName>
</protein>
<dbReference type="Proteomes" id="UP000502041">
    <property type="component" value="Chromosome"/>
</dbReference>
<evidence type="ECO:0000313" key="1">
    <source>
        <dbReference type="EMBL" id="QJC54947.1"/>
    </source>
</evidence>